<dbReference type="RefSeq" id="WP_267300633.1">
    <property type="nucleotide sequence ID" value="NZ_JAOQJZ010000003.1"/>
</dbReference>
<dbReference type="InterPro" id="IPR013780">
    <property type="entry name" value="Glyco_hydro_b"/>
</dbReference>
<sequence length="894" mass="98349">MTILKRSASMVSALVMMISGAGAYNCSAEGTTVNDSNTNNTREIVIDGTTAQLKENMRYRGAGMVSANNSSRLLLDYKAEHPDVYEQIMKYMFGKEGIGITHLKLEMGADINSSSGTEPSVMRTEDEKADVTRGAAYQLAADAKKINPDLTLDMLWWSEPRWVSDASDVYAARYKWYKNTLDAAYETYGLEFDYVSAVQNERGADPEWVKYLSSHLKSEKCTPYDYSKIKIVGGEEVCTWGFADRMYEDSELMNVVDVVGSHYTSESTENTQKLAYEENKELWFSEASSPMAYAQGTYRYDGSGLAGINGTLDIANRIIGMYPNGKMTLYEYQPVVSAYYDGACYCQKQLISACDPWSGYYMLDSGFYMSLHFSQFIEKGWAFVDSGCYSDGKKGGDGHAIVDAVYSYMTATDTETGDYSTIITNTTSEPIQYDLKVSGLDKASSNVSVWETRGPDSIGGSYDENYFKKTEDITPTENGGAYTYSVTVKPNSIVTISTVTPKRTEYKNADESERTVLKLPYSDDFEYAGYPENYLSSRGNAPRYTTDQGGAFEVEKTDKGNMLVQQITADMKANEWGYTPEPVTTFGDDRWYNYSVNVDAAFATSQDAGSNYVGVGLRYTLGCNSYSGYWIKLYENGSWELKANDGTLSSGSIDSFDGTASHKLKVEAVNNVIRGYIDGNMVAEYTVNEGESLISAGRASLFSSYNKNSFDNFSAEPVEGSDTYVTRFDETDSCFTFEGNWEHNLMSSFKNYKRTISDGTEGDSFTVSFEGTGFALSGETRENAILGVSIDGGDEQLVTVSRTGQREISCHFEGLSEGAHTAKVTIKSGKYTIDAMQVTGGKIPFEKKKPAKSESTKSGKSKLPIAVGAGVCAAAAVGAVIYGIARKKRKGNND</sequence>
<keyword evidence="5" id="KW-1185">Reference proteome</keyword>
<comment type="caution">
    <text evidence="4">The sequence shown here is derived from an EMBL/GenBank/DDBJ whole genome shotgun (WGS) entry which is preliminary data.</text>
</comment>
<evidence type="ECO:0000259" key="3">
    <source>
        <dbReference type="Pfam" id="PF02057"/>
    </source>
</evidence>
<dbReference type="InterPro" id="IPR001286">
    <property type="entry name" value="Glyco_hydro_59"/>
</dbReference>
<dbReference type="Proteomes" id="UP001208131">
    <property type="component" value="Unassembled WGS sequence"/>
</dbReference>
<dbReference type="EMBL" id="JAOQJZ010000003">
    <property type="protein sequence ID" value="MCU6705258.1"/>
    <property type="molecule type" value="Genomic_DNA"/>
</dbReference>
<feature type="domain" description="Glycosyl hydrolase family 59 catalytic" evidence="3">
    <location>
        <begin position="60"/>
        <end position="375"/>
    </location>
</feature>
<keyword evidence="1" id="KW-1133">Transmembrane helix</keyword>
<gene>
    <name evidence="4" type="ORF">OCV57_04860</name>
</gene>
<keyword evidence="1" id="KW-0812">Transmembrane</keyword>
<dbReference type="GO" id="GO:0005764">
    <property type="term" value="C:lysosome"/>
    <property type="evidence" value="ECO:0007669"/>
    <property type="project" value="TreeGrafter"/>
</dbReference>
<protein>
    <submittedName>
        <fullName evidence="4">Glycosyl hydrolase family 59</fullName>
    </submittedName>
</protein>
<keyword evidence="1" id="KW-0472">Membrane</keyword>
<dbReference type="PANTHER" id="PTHR15172:SF1">
    <property type="entry name" value="GALACTOCEREBROSIDASE"/>
    <property type="match status" value="1"/>
</dbReference>
<accession>A0AAE3IJN7</accession>
<dbReference type="AlphaFoldDB" id="A0AAE3IJN7"/>
<evidence type="ECO:0000313" key="5">
    <source>
        <dbReference type="Proteomes" id="UP001208131"/>
    </source>
</evidence>
<dbReference type="GO" id="GO:0006683">
    <property type="term" value="P:galactosylceramide catabolic process"/>
    <property type="evidence" value="ECO:0007669"/>
    <property type="project" value="InterPro"/>
</dbReference>
<dbReference type="PANTHER" id="PTHR15172">
    <property type="entry name" value="GALACTOCEREBROSIDASE"/>
    <property type="match status" value="1"/>
</dbReference>
<dbReference type="InterPro" id="IPR017853">
    <property type="entry name" value="GH"/>
</dbReference>
<dbReference type="Gene3D" id="2.60.120.560">
    <property type="entry name" value="Exo-inulinase, domain 1"/>
    <property type="match status" value="1"/>
</dbReference>
<dbReference type="GO" id="GO:0016020">
    <property type="term" value="C:membrane"/>
    <property type="evidence" value="ECO:0007669"/>
    <property type="project" value="GOC"/>
</dbReference>
<evidence type="ECO:0000256" key="2">
    <source>
        <dbReference type="SAM" id="SignalP"/>
    </source>
</evidence>
<keyword evidence="2" id="KW-0732">Signal</keyword>
<dbReference type="Gene3D" id="2.60.40.1180">
    <property type="entry name" value="Golgi alpha-mannosidase II"/>
    <property type="match status" value="1"/>
</dbReference>
<organism evidence="4 5">
    <name type="scientific">Hominimerdicola aceti</name>
    <dbReference type="NCBI Taxonomy" id="2981726"/>
    <lineage>
        <taxon>Bacteria</taxon>
        <taxon>Bacillati</taxon>
        <taxon>Bacillota</taxon>
        <taxon>Clostridia</taxon>
        <taxon>Eubacteriales</taxon>
        <taxon>Oscillospiraceae</taxon>
        <taxon>Hominimerdicola</taxon>
    </lineage>
</organism>
<proteinExistence type="predicted"/>
<dbReference type="SUPFAM" id="SSF51445">
    <property type="entry name" value="(Trans)glycosidases"/>
    <property type="match status" value="1"/>
</dbReference>
<evidence type="ECO:0000256" key="1">
    <source>
        <dbReference type="SAM" id="Phobius"/>
    </source>
</evidence>
<keyword evidence="4" id="KW-0378">Hydrolase</keyword>
<dbReference type="Pfam" id="PF02057">
    <property type="entry name" value="Glyco_hydro_59"/>
    <property type="match status" value="1"/>
</dbReference>
<dbReference type="Gene3D" id="3.20.20.80">
    <property type="entry name" value="Glycosidases"/>
    <property type="match status" value="1"/>
</dbReference>
<dbReference type="Gene3D" id="2.60.120.260">
    <property type="entry name" value="Galactose-binding domain-like"/>
    <property type="match status" value="1"/>
</dbReference>
<evidence type="ECO:0000313" key="4">
    <source>
        <dbReference type="EMBL" id="MCU6705258.1"/>
    </source>
</evidence>
<feature type="transmembrane region" description="Helical" evidence="1">
    <location>
        <begin position="863"/>
        <end position="885"/>
    </location>
</feature>
<dbReference type="GO" id="GO:0004336">
    <property type="term" value="F:galactosylceramidase activity"/>
    <property type="evidence" value="ECO:0007669"/>
    <property type="project" value="InterPro"/>
</dbReference>
<feature type="signal peptide" evidence="2">
    <location>
        <begin position="1"/>
        <end position="23"/>
    </location>
</feature>
<feature type="chain" id="PRO_5041929060" evidence="2">
    <location>
        <begin position="24"/>
        <end position="894"/>
    </location>
</feature>
<dbReference type="InterPro" id="IPR049161">
    <property type="entry name" value="GH59_cat"/>
</dbReference>
<reference evidence="4 5" key="1">
    <citation type="journal article" date="2021" name="ISME Commun">
        <title>Automated analysis of genomic sequences facilitates high-throughput and comprehensive description of bacteria.</title>
        <authorList>
            <person name="Hitch T.C.A."/>
        </authorList>
    </citation>
    <scope>NUCLEOTIDE SEQUENCE [LARGE SCALE GENOMIC DNA]</scope>
    <source>
        <strain evidence="4 5">Sanger_31</strain>
    </source>
</reference>
<name>A0AAE3IJN7_9FIRM</name>